<dbReference type="GO" id="GO:0005813">
    <property type="term" value="C:centrosome"/>
    <property type="evidence" value="ECO:0007669"/>
    <property type="project" value="TreeGrafter"/>
</dbReference>
<organism evidence="3 4">
    <name type="scientific">Pocillopora damicornis</name>
    <name type="common">Cauliflower coral</name>
    <name type="synonym">Millepora damicornis</name>
    <dbReference type="NCBI Taxonomy" id="46731"/>
    <lineage>
        <taxon>Eukaryota</taxon>
        <taxon>Metazoa</taxon>
        <taxon>Cnidaria</taxon>
        <taxon>Anthozoa</taxon>
        <taxon>Hexacorallia</taxon>
        <taxon>Scleractinia</taxon>
        <taxon>Astrocoeniina</taxon>
        <taxon>Pocilloporidae</taxon>
        <taxon>Pocillopora</taxon>
    </lineage>
</organism>
<dbReference type="STRING" id="46731.A0A3M6V4Z6"/>
<dbReference type="EMBL" id="RCHS01000098">
    <property type="protein sequence ID" value="RMX60947.1"/>
    <property type="molecule type" value="Genomic_DNA"/>
</dbReference>
<feature type="compositionally biased region" description="Acidic residues" evidence="1">
    <location>
        <begin position="589"/>
        <end position="616"/>
    </location>
</feature>
<dbReference type="GO" id="GO:0000724">
    <property type="term" value="P:double-strand break repair via homologous recombination"/>
    <property type="evidence" value="ECO:0007669"/>
    <property type="project" value="InterPro"/>
</dbReference>
<feature type="compositionally biased region" description="Basic and acidic residues" evidence="1">
    <location>
        <begin position="575"/>
        <end position="586"/>
    </location>
</feature>
<dbReference type="InterPro" id="IPR027417">
    <property type="entry name" value="P-loop_NTPase"/>
</dbReference>
<dbReference type="GO" id="GO:0033063">
    <property type="term" value="C:Rad51B-Rad51C-Rad51D-XRCC2 complex"/>
    <property type="evidence" value="ECO:0007669"/>
    <property type="project" value="InterPro"/>
</dbReference>
<dbReference type="CDD" id="cd23767">
    <property type="entry name" value="IQCD"/>
    <property type="match status" value="3"/>
</dbReference>
<dbReference type="InterPro" id="IPR020588">
    <property type="entry name" value="RecA_ATP-bd"/>
</dbReference>
<dbReference type="Gene3D" id="3.40.50.300">
    <property type="entry name" value="P-loop containing nucleotide triphosphate hydrolases"/>
    <property type="match status" value="1"/>
</dbReference>
<feature type="compositionally biased region" description="Basic and acidic residues" evidence="1">
    <location>
        <begin position="497"/>
        <end position="506"/>
    </location>
</feature>
<dbReference type="Gene3D" id="1.20.5.190">
    <property type="match status" value="2"/>
</dbReference>
<dbReference type="SUPFAM" id="SSF52540">
    <property type="entry name" value="P-loop containing nucleoside triphosphate hydrolases"/>
    <property type="match status" value="2"/>
</dbReference>
<dbReference type="PANTHER" id="PTHR46644">
    <property type="entry name" value="DNA REPAIR PROTEIN XRCC2"/>
    <property type="match status" value="1"/>
</dbReference>
<feature type="region of interest" description="Disordered" evidence="1">
    <location>
        <begin position="552"/>
        <end position="623"/>
    </location>
</feature>
<dbReference type="Pfam" id="PF00612">
    <property type="entry name" value="IQ"/>
    <property type="match status" value="3"/>
</dbReference>
<evidence type="ECO:0000313" key="4">
    <source>
        <dbReference type="Proteomes" id="UP000275408"/>
    </source>
</evidence>
<dbReference type="InterPro" id="IPR000048">
    <property type="entry name" value="IQ_motif_EF-hand-BS"/>
</dbReference>
<evidence type="ECO:0000256" key="1">
    <source>
        <dbReference type="SAM" id="MobiDB-lite"/>
    </source>
</evidence>
<name>A0A3M6V4Z6_POCDA</name>
<dbReference type="GO" id="GO:0005657">
    <property type="term" value="C:replication fork"/>
    <property type="evidence" value="ECO:0007669"/>
    <property type="project" value="InterPro"/>
</dbReference>
<dbReference type="Proteomes" id="UP000275408">
    <property type="component" value="Unassembled WGS sequence"/>
</dbReference>
<feature type="domain" description="RecA family profile 1" evidence="2">
    <location>
        <begin position="11"/>
        <end position="234"/>
    </location>
</feature>
<evidence type="ECO:0000259" key="2">
    <source>
        <dbReference type="PROSITE" id="PS50162"/>
    </source>
</evidence>
<dbReference type="SMART" id="SM00015">
    <property type="entry name" value="IQ"/>
    <property type="match status" value="3"/>
</dbReference>
<dbReference type="FunFam" id="1.20.5.190:FF:000055">
    <property type="entry name" value="Putative microtubule-associated protein futsch"/>
    <property type="match status" value="1"/>
</dbReference>
<dbReference type="PROSITE" id="PS50096">
    <property type="entry name" value="IQ"/>
    <property type="match status" value="3"/>
</dbReference>
<dbReference type="GO" id="GO:0005524">
    <property type="term" value="F:ATP binding"/>
    <property type="evidence" value="ECO:0007669"/>
    <property type="project" value="InterPro"/>
</dbReference>
<proteinExistence type="predicted"/>
<dbReference type="InterPro" id="IPR030547">
    <property type="entry name" value="XRCC2"/>
</dbReference>
<gene>
    <name evidence="3" type="ORF">pdam_00003425</name>
</gene>
<dbReference type="GO" id="GO:0000400">
    <property type="term" value="F:four-way junction DNA binding"/>
    <property type="evidence" value="ECO:0007669"/>
    <property type="project" value="TreeGrafter"/>
</dbReference>
<dbReference type="AlphaFoldDB" id="A0A3M6V4Z6"/>
<dbReference type="PANTHER" id="PTHR46644:SF2">
    <property type="entry name" value="DNA REPAIR PROTEIN XRCC2"/>
    <property type="match status" value="1"/>
</dbReference>
<feature type="compositionally biased region" description="Acidic residues" evidence="1">
    <location>
        <begin position="523"/>
        <end position="534"/>
    </location>
</feature>
<feature type="compositionally biased region" description="Low complexity" evidence="1">
    <location>
        <begin position="372"/>
        <end position="389"/>
    </location>
</feature>
<feature type="compositionally biased region" description="Basic and acidic residues" evidence="1">
    <location>
        <begin position="391"/>
        <end position="400"/>
    </location>
</feature>
<feature type="compositionally biased region" description="Low complexity" evidence="1">
    <location>
        <begin position="355"/>
        <end position="364"/>
    </location>
</feature>
<dbReference type="GO" id="GO:0140664">
    <property type="term" value="F:ATP-dependent DNA damage sensor activity"/>
    <property type="evidence" value="ECO:0007669"/>
    <property type="project" value="InterPro"/>
</dbReference>
<protein>
    <recommendedName>
        <fullName evidence="2">RecA family profile 1 domain-containing protein</fullName>
    </recommendedName>
</protein>
<dbReference type="GO" id="GO:0042148">
    <property type="term" value="P:DNA strand invasion"/>
    <property type="evidence" value="ECO:0007669"/>
    <property type="project" value="TreeGrafter"/>
</dbReference>
<dbReference type="OrthoDB" id="420422at2759"/>
<evidence type="ECO:0000313" key="3">
    <source>
        <dbReference type="EMBL" id="RMX60947.1"/>
    </source>
</evidence>
<feature type="compositionally biased region" description="Acidic residues" evidence="1">
    <location>
        <begin position="437"/>
        <end position="446"/>
    </location>
</feature>
<sequence>MASESAAQLFARLGGKQALDGLDLDLFSDIPDGIQPGNVVEFCGMEGSGKTEMLLHLIANCILPKSWKDLKLNGRSVGVVFVDTDFHFQLLRLVTILEHRILKAIREADKSETSLRNDKTNHHKETTEGSPLVYPEKYSDYEVFIKSCLSLLFIVRCNSSIELLATVLSHENLLAAKPEVGVFMIDSLSAFYWLDRSAGGESLGHQESNQRKLVNILQKYVQQYHVVLIATKQSIFVNTEKSTNREYLCQAWQRLVNYRYEFDRNSVQNGETGKDNAKKGDQMEKLQRGEEVDIDMNDPDVQKAATKIQASFRGHKAREDVKKHKDEETAAVKIQASFRGHKAREQIKEIKASKSDVQVSVSVDAAEDAPEEVVSVEVPDNEVVQAGEAEAAEKPVKQEDAIDEQDTEGQATEDQPTDEQATDTQPDDLAAAKTEDAEADVQEPVEQEGQPDGAEGGEAVDKEKTEVVQVEEAVTEEAAVDEAIGKDADEVTEDADKEDKVEKEGEVITDEQASAADEAKVEGEEEQIDIDMNDPDLQGAVVKIQASFRGHKAREQVKALKSSESLPQGNEEVASEEKGEVDEKQEAPAGEEDKGDGDAEPSVAEEAEPSVAEEADESKPSED</sequence>
<keyword evidence="4" id="KW-1185">Reference proteome</keyword>
<reference evidence="3 4" key="1">
    <citation type="journal article" date="2018" name="Sci. Rep.">
        <title>Comparative analysis of the Pocillopora damicornis genome highlights role of immune system in coral evolution.</title>
        <authorList>
            <person name="Cunning R."/>
            <person name="Bay R.A."/>
            <person name="Gillette P."/>
            <person name="Baker A.C."/>
            <person name="Traylor-Knowles N."/>
        </authorList>
    </citation>
    <scope>NUCLEOTIDE SEQUENCE [LARGE SCALE GENOMIC DNA]</scope>
    <source>
        <strain evidence="3">RSMAS</strain>
        <tissue evidence="3">Whole animal</tissue>
    </source>
</reference>
<dbReference type="PROSITE" id="PS50162">
    <property type="entry name" value="RECA_2"/>
    <property type="match status" value="1"/>
</dbReference>
<feature type="region of interest" description="Disordered" evidence="1">
    <location>
        <begin position="352"/>
        <end position="534"/>
    </location>
</feature>
<accession>A0A3M6V4Z6</accession>
<dbReference type="CDD" id="cd19490">
    <property type="entry name" value="XRCC2"/>
    <property type="match status" value="1"/>
</dbReference>
<comment type="caution">
    <text evidence="3">The sequence shown here is derived from an EMBL/GenBank/DDBJ whole genome shotgun (WGS) entry which is preliminary data.</text>
</comment>